<dbReference type="SUPFAM" id="SSF51230">
    <property type="entry name" value="Single hybrid motif"/>
    <property type="match status" value="1"/>
</dbReference>
<dbReference type="PROSITE" id="PS50968">
    <property type="entry name" value="BIOTINYL_LIPOYL"/>
    <property type="match status" value="1"/>
</dbReference>
<comment type="similarity">
    <text evidence="4">Belongs to the 2-oxoacid dehydrogenase family.</text>
</comment>
<keyword evidence="9" id="KW-0809">Transit peptide</keyword>
<evidence type="ECO:0000256" key="4">
    <source>
        <dbReference type="ARBA" id="ARBA00007317"/>
    </source>
</evidence>
<feature type="region of interest" description="Disordered" evidence="13">
    <location>
        <begin position="113"/>
        <end position="193"/>
    </location>
</feature>
<organism evidence="15">
    <name type="scientific">Fusarium pseudograminearum CS3427</name>
    <dbReference type="NCBI Taxonomy" id="1318457"/>
    <lineage>
        <taxon>Eukaryota</taxon>
        <taxon>Fungi</taxon>
        <taxon>Dikarya</taxon>
        <taxon>Ascomycota</taxon>
        <taxon>Pezizomycotina</taxon>
        <taxon>Sordariomycetes</taxon>
        <taxon>Hypocreomycetidae</taxon>
        <taxon>Hypocreales</taxon>
        <taxon>Nectriaceae</taxon>
        <taxon>Fusarium</taxon>
    </lineage>
</organism>
<dbReference type="EMBL" id="CBMD010001202">
    <property type="protein sequence ID" value="CEG02546.1"/>
    <property type="molecule type" value="Genomic_DNA"/>
</dbReference>
<dbReference type="InterPro" id="IPR003016">
    <property type="entry name" value="2-oxoA_DH_lipoyl-BS"/>
</dbReference>
<dbReference type="InterPro" id="IPR006255">
    <property type="entry name" value="SucB"/>
</dbReference>
<dbReference type="PANTHER" id="PTHR43416:SF5">
    <property type="entry name" value="DIHYDROLIPOYLLYSINE-RESIDUE SUCCINYLTRANSFERASE COMPONENT OF 2-OXOGLUTARATE DEHYDROGENASE COMPLEX, MITOCHONDRIAL"/>
    <property type="match status" value="1"/>
</dbReference>
<dbReference type="EC" id="2.3.1.61" evidence="5"/>
<dbReference type="InterPro" id="IPR023213">
    <property type="entry name" value="CAT-like_dom_sf"/>
</dbReference>
<evidence type="ECO:0000313" key="15">
    <source>
        <dbReference type="EMBL" id="CEG02546.1"/>
    </source>
</evidence>
<keyword evidence="10" id="KW-0496">Mitochondrion</keyword>
<dbReference type="FunFam" id="3.30.559.10:FF:000006">
    <property type="entry name" value="Dihydrolipoyllysine-residue succinyltransferase component of 2-oxoglutarate dehydrogenase complex, mitochondrial"/>
    <property type="match status" value="1"/>
</dbReference>
<keyword evidence="8" id="KW-0450">Lipoyl</keyword>
<proteinExistence type="inferred from homology"/>
<evidence type="ECO:0000256" key="3">
    <source>
        <dbReference type="ARBA" id="ARBA00005145"/>
    </source>
</evidence>
<evidence type="ECO:0000256" key="1">
    <source>
        <dbReference type="ARBA" id="ARBA00001938"/>
    </source>
</evidence>
<evidence type="ECO:0000256" key="11">
    <source>
        <dbReference type="ARBA" id="ARBA00023315"/>
    </source>
</evidence>
<accession>A0A096PC61</accession>
<dbReference type="UniPathway" id="UPA00868">
    <property type="reaction ID" value="UER00840"/>
</dbReference>
<reference evidence="15" key="1">
    <citation type="submission" date="2013-05" db="EMBL/GenBank/DDBJ databases">
        <title>Draft genome sequences of six wheat associated Fusarium spp. isolates.</title>
        <authorList>
            <person name="Moolhuijzen P.M."/>
            <person name="Manners J.M."/>
            <person name="Wilcox S."/>
            <person name="Bellgard M.I."/>
            <person name="Gardiner D.M."/>
        </authorList>
    </citation>
    <scope>NUCLEOTIDE SEQUENCE</scope>
    <source>
        <strain evidence="15">CS3427</strain>
        <strain evidence="15">CS3427</strain>
    </source>
</reference>
<evidence type="ECO:0000256" key="7">
    <source>
        <dbReference type="ARBA" id="ARBA00022679"/>
    </source>
</evidence>
<comment type="cofactor">
    <cofactor evidence="1">
        <name>(R)-lipoate</name>
        <dbReference type="ChEBI" id="CHEBI:83088"/>
    </cofactor>
</comment>
<evidence type="ECO:0000256" key="2">
    <source>
        <dbReference type="ARBA" id="ARBA00004173"/>
    </source>
</evidence>
<dbReference type="NCBIfam" id="TIGR01347">
    <property type="entry name" value="sucB"/>
    <property type="match status" value="1"/>
</dbReference>
<evidence type="ECO:0000256" key="13">
    <source>
        <dbReference type="SAM" id="MobiDB-lite"/>
    </source>
</evidence>
<dbReference type="Pfam" id="PF00198">
    <property type="entry name" value="2-oxoacid_dh"/>
    <property type="match status" value="1"/>
</dbReference>
<dbReference type="SUPFAM" id="SSF52777">
    <property type="entry name" value="CoA-dependent acyltransferases"/>
    <property type="match status" value="1"/>
</dbReference>
<dbReference type="AlphaFoldDB" id="A0A096PC61"/>
<protein>
    <recommendedName>
        <fullName evidence="5">dihydrolipoyllysine-residue succinyltransferase</fullName>
        <ecNumber evidence="5">2.3.1.61</ecNumber>
    </recommendedName>
    <alternativeName>
        <fullName evidence="12">2-oxoglutarate dehydrogenase complex component E2</fullName>
    </alternativeName>
</protein>
<keyword evidence="6" id="KW-0816">Tricarboxylic acid cycle</keyword>
<sequence length="421" mass="46255">MLSRSIATASRMVPARVLRPRAHPLVMLPAMMQTVRTYADSVIKVPQMAESISEGTLKQFSKSIGDYVAQDEEIATIETDKIDVAVNATEAGTIKEFLVAEEDTVTVGQDLVRIELGGEPSGDKKEAPKEEPKKSESESKPEPKQESAPEPKKEPAAAPGKPEAPRQPEKKEPKSESSASSGSSMGNREERRVKMNRMRLRIAERLKQSQNTAASLTTFNEVDMSNIMEFRKLYKEDVLKKTSVKLGFMSAFSRACVLAMRDLPAVNASIEGPNGGDTIVYRDYVDISVAVATEKGLVTPVVRNVESMDMIGIEQSIADMGKKARDNKLTIEDMAGGTFTISNGGVFGSLMGTPIINLPQSAVLGLHAIKERPVAVNGKIEIRPMMYLALTYDHRLLDGREAVQFLVKVKEYIEDPRRMLL</sequence>
<comment type="pathway">
    <text evidence="3">Amino-acid degradation; L-lysine degradation via saccharopine pathway; glutaryl-CoA from L-lysine: step 6/6.</text>
</comment>
<dbReference type="GO" id="GO:0033512">
    <property type="term" value="P:L-lysine catabolic process to acetyl-CoA via saccharopine"/>
    <property type="evidence" value="ECO:0007669"/>
    <property type="project" value="UniProtKB-UniPathway"/>
</dbReference>
<evidence type="ECO:0000256" key="8">
    <source>
        <dbReference type="ARBA" id="ARBA00022823"/>
    </source>
</evidence>
<dbReference type="PANTHER" id="PTHR43416">
    <property type="entry name" value="DIHYDROLIPOYLLYSINE-RESIDUE SUCCINYLTRANSFERASE COMPONENT OF 2-OXOGLUTARATE DEHYDROGENASE COMPLEX, MITOCHONDRIAL-RELATED"/>
    <property type="match status" value="1"/>
</dbReference>
<dbReference type="Gene3D" id="3.30.559.10">
    <property type="entry name" value="Chloramphenicol acetyltransferase-like domain"/>
    <property type="match status" value="1"/>
</dbReference>
<keyword evidence="11" id="KW-0012">Acyltransferase</keyword>
<feature type="compositionally biased region" description="Basic and acidic residues" evidence="13">
    <location>
        <begin position="163"/>
        <end position="175"/>
    </location>
</feature>
<dbReference type="InterPro" id="IPR050537">
    <property type="entry name" value="2-oxoacid_dehydrogenase"/>
</dbReference>
<dbReference type="InterPro" id="IPR000089">
    <property type="entry name" value="Biotin_lipoyl"/>
</dbReference>
<dbReference type="GO" id="GO:0004149">
    <property type="term" value="F:dihydrolipoyllysine-residue succinyltransferase activity"/>
    <property type="evidence" value="ECO:0007669"/>
    <property type="project" value="UniProtKB-EC"/>
</dbReference>
<dbReference type="PROSITE" id="PS00189">
    <property type="entry name" value="LIPOYL"/>
    <property type="match status" value="1"/>
</dbReference>
<name>A0A096PC61_FUSPS</name>
<evidence type="ECO:0000256" key="12">
    <source>
        <dbReference type="ARBA" id="ARBA00032406"/>
    </source>
</evidence>
<evidence type="ECO:0000256" key="6">
    <source>
        <dbReference type="ARBA" id="ARBA00022532"/>
    </source>
</evidence>
<dbReference type="CDD" id="cd06849">
    <property type="entry name" value="lipoyl_domain"/>
    <property type="match status" value="1"/>
</dbReference>
<dbReference type="GO" id="GO:0006099">
    <property type="term" value="P:tricarboxylic acid cycle"/>
    <property type="evidence" value="ECO:0007669"/>
    <property type="project" value="UniProtKB-KW"/>
</dbReference>
<feature type="domain" description="Lipoyl-binding" evidence="14">
    <location>
        <begin position="40"/>
        <end position="115"/>
    </location>
</feature>
<evidence type="ECO:0000256" key="9">
    <source>
        <dbReference type="ARBA" id="ARBA00022946"/>
    </source>
</evidence>
<evidence type="ECO:0000256" key="10">
    <source>
        <dbReference type="ARBA" id="ARBA00023128"/>
    </source>
</evidence>
<comment type="caution">
    <text evidence="15">The sequence shown here is derived from an EMBL/GenBank/DDBJ whole genome shotgun (WGS) entry which is preliminary data.</text>
</comment>
<feature type="compositionally biased region" description="Basic and acidic residues" evidence="13">
    <location>
        <begin position="121"/>
        <end position="155"/>
    </location>
</feature>
<dbReference type="Gene3D" id="2.40.50.100">
    <property type="match status" value="1"/>
</dbReference>
<dbReference type="InterPro" id="IPR011053">
    <property type="entry name" value="Single_hybrid_motif"/>
</dbReference>
<dbReference type="GO" id="GO:0005739">
    <property type="term" value="C:mitochondrion"/>
    <property type="evidence" value="ECO:0007669"/>
    <property type="project" value="UniProtKB-SubCell"/>
</dbReference>
<evidence type="ECO:0000259" key="14">
    <source>
        <dbReference type="PROSITE" id="PS50968"/>
    </source>
</evidence>
<dbReference type="InterPro" id="IPR001078">
    <property type="entry name" value="2-oxoacid_DH_actylTfrase"/>
</dbReference>
<comment type="subcellular location">
    <subcellularLocation>
        <location evidence="2">Mitochondrion</location>
    </subcellularLocation>
</comment>
<dbReference type="Pfam" id="PF00364">
    <property type="entry name" value="Biotin_lipoyl"/>
    <property type="match status" value="1"/>
</dbReference>
<keyword evidence="7" id="KW-0808">Transferase</keyword>
<dbReference type="GO" id="GO:0045252">
    <property type="term" value="C:oxoglutarate dehydrogenase complex"/>
    <property type="evidence" value="ECO:0007669"/>
    <property type="project" value="InterPro"/>
</dbReference>
<gene>
    <name evidence="15" type="ORF">BN847_0118860</name>
</gene>
<evidence type="ECO:0000256" key="5">
    <source>
        <dbReference type="ARBA" id="ARBA00012945"/>
    </source>
</evidence>